<protein>
    <recommendedName>
        <fullName evidence="3">NAD(P)-binding protein</fullName>
    </recommendedName>
</protein>
<proteinExistence type="predicted"/>
<dbReference type="Pfam" id="PF13450">
    <property type="entry name" value="NAD_binding_8"/>
    <property type="match status" value="1"/>
</dbReference>
<comment type="caution">
    <text evidence="1">The sequence shown here is derived from an EMBL/GenBank/DDBJ whole genome shotgun (WGS) entry which is preliminary data.</text>
</comment>
<dbReference type="EMBL" id="BMLB01000005">
    <property type="protein sequence ID" value="GGK75132.1"/>
    <property type="molecule type" value="Genomic_DNA"/>
</dbReference>
<dbReference type="PANTHER" id="PTHR42923:SF46">
    <property type="entry name" value="AMINE OXIDASE"/>
    <property type="match status" value="1"/>
</dbReference>
<reference evidence="2" key="1">
    <citation type="journal article" date="2019" name="Int. J. Syst. Evol. Microbiol.">
        <title>The Global Catalogue of Microorganisms (GCM) 10K type strain sequencing project: providing services to taxonomists for standard genome sequencing and annotation.</title>
        <authorList>
            <consortium name="The Broad Institute Genomics Platform"/>
            <consortium name="The Broad Institute Genome Sequencing Center for Infectious Disease"/>
            <person name="Wu L."/>
            <person name="Ma J."/>
        </authorList>
    </citation>
    <scope>NUCLEOTIDE SEQUENCE [LARGE SCALE GENOMIC DNA]</scope>
    <source>
        <strain evidence="2">CGMCC 1.5362</strain>
    </source>
</reference>
<accession>A0ABQ2FAQ6</accession>
<dbReference type="SUPFAM" id="SSF51905">
    <property type="entry name" value="FAD/NAD(P)-binding domain"/>
    <property type="match status" value="1"/>
</dbReference>
<name>A0ABQ2FAQ6_9MICO</name>
<organism evidence="1 2">
    <name type="scientific">Ornithinimicrobium pekingense</name>
    <dbReference type="NCBI Taxonomy" id="384677"/>
    <lineage>
        <taxon>Bacteria</taxon>
        <taxon>Bacillati</taxon>
        <taxon>Actinomycetota</taxon>
        <taxon>Actinomycetes</taxon>
        <taxon>Micrococcales</taxon>
        <taxon>Ornithinimicrobiaceae</taxon>
        <taxon>Ornithinimicrobium</taxon>
    </lineage>
</organism>
<dbReference type="Gene3D" id="3.50.50.60">
    <property type="entry name" value="FAD/NAD(P)-binding domain"/>
    <property type="match status" value="1"/>
</dbReference>
<dbReference type="Proteomes" id="UP000662111">
    <property type="component" value="Unassembled WGS sequence"/>
</dbReference>
<keyword evidence="2" id="KW-1185">Reference proteome</keyword>
<gene>
    <name evidence="1" type="ORF">GCM10011509_24760</name>
</gene>
<sequence>MGRDRVVILGGGMAGLTTAWELTSGAWRDRFESVTVYQRGWRLGGKGASSRGEHGRVEEHGLHVLLGYYDATFRVLREVYGELDRATTDPGCPISTWRDAFVPSGDVGLVDVGGPAGPEAFVTRFTGDGRLPGEPGAEDRPLRPLDVAVRGLRLLADFHGVTGARARPTEPYLSTSPRPRGAAAVDPGLAVRAGALTSLAALTVLAERAAALLGSDDLDEAWSAPLTTTLVTVRDELRATVRASPAAWRTWELVDLVSTTLLGMLADGLLSGQGYERIDHLDYREWLALHGAAPTTLDSPVVRGMYDLALAYEGGDRSRPRFAAGLGLQLAGRMLFDAKGAVFWRMQAGMGDVVFAPLYQALVRRGVRFRFFRRLDQVHLGPDGRRVASVDLARQADLAPGRVDYEPLVRHHGLPCWPAGPVVSQLDGDPGPDLETHPAGGAAAPGVGRELLEAGRDFDVAVLAVSLGMVPHVAAELLDRIPAWGAMCREVATVATMSAQLWLEQPESALGWQGPAGVTLSGFGDTFDTWASMPHLLVREDWPAPAPQGLAYFCGTMPDVPDHATGERHVRQTLTRFLDDQVRVLWPAAADGAGFRWELLHDGQGRVGPDRLDAQYLRANTDPSDRYVQSLPGSGRHRMAPGATGVANLVVAGDWTACGLDAGCLEAAVRSGVLAARAVRAATLGGPAGGDVP</sequence>
<dbReference type="InterPro" id="IPR036188">
    <property type="entry name" value="FAD/NAD-bd_sf"/>
</dbReference>
<evidence type="ECO:0000313" key="1">
    <source>
        <dbReference type="EMBL" id="GGK75132.1"/>
    </source>
</evidence>
<dbReference type="PANTHER" id="PTHR42923">
    <property type="entry name" value="PROTOPORPHYRINOGEN OXIDASE"/>
    <property type="match status" value="1"/>
</dbReference>
<dbReference type="InterPro" id="IPR050464">
    <property type="entry name" value="Zeta_carotene_desat/Oxidored"/>
</dbReference>
<evidence type="ECO:0000313" key="2">
    <source>
        <dbReference type="Proteomes" id="UP000662111"/>
    </source>
</evidence>
<evidence type="ECO:0008006" key="3">
    <source>
        <dbReference type="Google" id="ProtNLM"/>
    </source>
</evidence>